<comment type="subcellular location">
    <subcellularLocation>
        <location evidence="1">Cell membrane</location>
        <topology evidence="1">Multi-pass membrane protein</topology>
    </subcellularLocation>
</comment>
<name>A0A315VUZ1_GAMAF</name>
<dbReference type="AlphaFoldDB" id="A0A315VUZ1"/>
<dbReference type="Gene3D" id="1.20.1070.10">
    <property type="entry name" value="Rhodopsin 7-helix transmembrane proteins"/>
    <property type="match status" value="1"/>
</dbReference>
<evidence type="ECO:0000256" key="8">
    <source>
        <dbReference type="ARBA" id="ARBA00023224"/>
    </source>
</evidence>
<feature type="transmembrane region" description="Helical" evidence="10">
    <location>
        <begin position="153"/>
        <end position="176"/>
    </location>
</feature>
<dbReference type="Pfam" id="PF00001">
    <property type="entry name" value="7tm_1"/>
    <property type="match status" value="1"/>
</dbReference>
<feature type="transmembrane region" description="Helical" evidence="10">
    <location>
        <begin position="255"/>
        <end position="277"/>
    </location>
</feature>
<keyword evidence="8 9" id="KW-0807">Transducer</keyword>
<reference evidence="12 13" key="1">
    <citation type="journal article" date="2018" name="G3 (Bethesda)">
        <title>A High-Quality Reference Genome for the Invasive Mosquitofish Gambusia affinis Using a Chicago Library.</title>
        <authorList>
            <person name="Hoffberg S.L."/>
            <person name="Troendle N.J."/>
            <person name="Glenn T.C."/>
            <person name="Mahmud O."/>
            <person name="Louha S."/>
            <person name="Chalopin D."/>
            <person name="Bennetzen J.L."/>
            <person name="Mauricio R."/>
        </authorList>
    </citation>
    <scope>NUCLEOTIDE SEQUENCE [LARGE SCALE GENOMIC DNA]</scope>
    <source>
        <strain evidence="12">NE01/NJP1002.9</strain>
        <tissue evidence="12">Muscle</tissue>
    </source>
</reference>
<evidence type="ECO:0000256" key="2">
    <source>
        <dbReference type="ARBA" id="ARBA00022475"/>
    </source>
</evidence>
<dbReference type="EMBL" id="NHOQ01001193">
    <property type="protein sequence ID" value="PWA26236.1"/>
    <property type="molecule type" value="Genomic_DNA"/>
</dbReference>
<accession>A0A315VUZ1</accession>
<comment type="caution">
    <text evidence="12">The sequence shown here is derived from an EMBL/GenBank/DDBJ whole genome shotgun (WGS) entry which is preliminary data.</text>
</comment>
<feature type="transmembrane region" description="Helical" evidence="10">
    <location>
        <begin position="289"/>
        <end position="308"/>
    </location>
</feature>
<keyword evidence="4 10" id="KW-1133">Transmembrane helix</keyword>
<dbReference type="PRINTS" id="PR00237">
    <property type="entry name" value="GPCRRHODOPSN"/>
</dbReference>
<keyword evidence="6 10" id="KW-0472">Membrane</keyword>
<dbReference type="GO" id="GO:0019722">
    <property type="term" value="P:calcium-mediated signaling"/>
    <property type="evidence" value="ECO:0007669"/>
    <property type="project" value="TreeGrafter"/>
</dbReference>
<comment type="similarity">
    <text evidence="9">Belongs to the G-protein coupled receptor 1 family.</text>
</comment>
<proteinExistence type="inferred from homology"/>
<dbReference type="InterPro" id="IPR000355">
    <property type="entry name" value="Chemokine_rcpt"/>
</dbReference>
<keyword evidence="7 9" id="KW-0675">Receptor</keyword>
<dbReference type="PRINTS" id="PR00657">
    <property type="entry name" value="CCCHEMOKINER"/>
</dbReference>
<dbReference type="PROSITE" id="PS50262">
    <property type="entry name" value="G_PROTEIN_RECEP_F1_2"/>
    <property type="match status" value="1"/>
</dbReference>
<dbReference type="GO" id="GO:0030593">
    <property type="term" value="P:neutrophil chemotaxis"/>
    <property type="evidence" value="ECO:0007669"/>
    <property type="project" value="TreeGrafter"/>
</dbReference>
<dbReference type="PROSITE" id="PS00237">
    <property type="entry name" value="G_PROTEIN_RECEP_F1_1"/>
    <property type="match status" value="1"/>
</dbReference>
<dbReference type="GO" id="GO:0019957">
    <property type="term" value="F:C-C chemokine binding"/>
    <property type="evidence" value="ECO:0007669"/>
    <property type="project" value="TreeGrafter"/>
</dbReference>
<evidence type="ECO:0000256" key="10">
    <source>
        <dbReference type="SAM" id="Phobius"/>
    </source>
</evidence>
<dbReference type="InterPro" id="IPR017452">
    <property type="entry name" value="GPCR_Rhodpsn_7TM"/>
</dbReference>
<feature type="transmembrane region" description="Helical" evidence="10">
    <location>
        <begin position="197"/>
        <end position="219"/>
    </location>
</feature>
<dbReference type="GO" id="GO:0007204">
    <property type="term" value="P:positive regulation of cytosolic calcium ion concentration"/>
    <property type="evidence" value="ECO:0007669"/>
    <property type="project" value="TreeGrafter"/>
</dbReference>
<feature type="domain" description="G-protein coupled receptors family 1 profile" evidence="11">
    <location>
        <begin position="101"/>
        <end position="353"/>
    </location>
</feature>
<dbReference type="InterPro" id="IPR000276">
    <property type="entry name" value="GPCR_Rhodpsn"/>
</dbReference>
<dbReference type="GO" id="GO:0009897">
    <property type="term" value="C:external side of plasma membrane"/>
    <property type="evidence" value="ECO:0007669"/>
    <property type="project" value="TreeGrafter"/>
</dbReference>
<evidence type="ECO:0000256" key="1">
    <source>
        <dbReference type="ARBA" id="ARBA00004651"/>
    </source>
</evidence>
<evidence type="ECO:0000256" key="9">
    <source>
        <dbReference type="RuleBase" id="RU000688"/>
    </source>
</evidence>
<feature type="non-terminal residue" evidence="12">
    <location>
        <position position="463"/>
    </location>
</feature>
<feature type="transmembrane region" description="Helical" evidence="10">
    <location>
        <begin position="121"/>
        <end position="141"/>
    </location>
</feature>
<feature type="transmembrane region" description="Helical" evidence="10">
    <location>
        <begin position="82"/>
        <end position="109"/>
    </location>
</feature>
<evidence type="ECO:0000256" key="3">
    <source>
        <dbReference type="ARBA" id="ARBA00022692"/>
    </source>
</evidence>
<evidence type="ECO:0000313" key="12">
    <source>
        <dbReference type="EMBL" id="PWA26236.1"/>
    </source>
</evidence>
<dbReference type="SUPFAM" id="SSF81321">
    <property type="entry name" value="Family A G protein-coupled receptor-like"/>
    <property type="match status" value="1"/>
</dbReference>
<sequence>MKNRKASLMGGESTDTSFVSCPVVTYLVTFCSQDTMITDPNASSFFDDFSSIYEELNFTYNYTEFNLNPATEPCDNFRFPDVMMLIACLFYVFVFLLAIPGNLVVGLVIGLSKQALMPSDLYLLHLAVADLLLAFTLPFWATSVTSGWVFGDFMCKIVTVLQELSFYSSILFLTCISMDRYMVIVRAMEARRANRQVCSWVICVVVWVVGGLLSLPGFFSSAFPSQNTTHMVCAVQYNPSSADEWRLATRVLRHALGFVIPLAVMLPCYGVTIQRLLHIRGGFQRQRAMRVIICVVAAFLLCWTPYHLAVMADTFFRLKIVEYGCRERTAVDQAMFATQSLGLLHSCVNPVLYAFVGEKFRKKLLQKMRKMGLLERASISRASRSSISSEITSTVMTSNPNCCHSPLFPACPKVLHHVLLNSGWLKMTRRAGALLGVGRRTKQLSLCGSRGSDRHFPLQTDWQ</sequence>
<keyword evidence="3 9" id="KW-0812">Transmembrane</keyword>
<dbReference type="STRING" id="33528.ENSGAFP00000014934"/>
<dbReference type="Proteomes" id="UP000250572">
    <property type="component" value="Unassembled WGS sequence"/>
</dbReference>
<evidence type="ECO:0000256" key="7">
    <source>
        <dbReference type="ARBA" id="ARBA00023170"/>
    </source>
</evidence>
<feature type="transmembrane region" description="Helical" evidence="10">
    <location>
        <begin position="336"/>
        <end position="356"/>
    </location>
</feature>
<evidence type="ECO:0000256" key="5">
    <source>
        <dbReference type="ARBA" id="ARBA00023040"/>
    </source>
</evidence>
<organism evidence="12 13">
    <name type="scientific">Gambusia affinis</name>
    <name type="common">Western mosquitofish</name>
    <name type="synonym">Heterandria affinis</name>
    <dbReference type="NCBI Taxonomy" id="33528"/>
    <lineage>
        <taxon>Eukaryota</taxon>
        <taxon>Metazoa</taxon>
        <taxon>Chordata</taxon>
        <taxon>Craniata</taxon>
        <taxon>Vertebrata</taxon>
        <taxon>Euteleostomi</taxon>
        <taxon>Actinopterygii</taxon>
        <taxon>Neopterygii</taxon>
        <taxon>Teleostei</taxon>
        <taxon>Neoteleostei</taxon>
        <taxon>Acanthomorphata</taxon>
        <taxon>Ovalentaria</taxon>
        <taxon>Atherinomorphae</taxon>
        <taxon>Cyprinodontiformes</taxon>
        <taxon>Poeciliidae</taxon>
        <taxon>Poeciliinae</taxon>
        <taxon>Gambusia</taxon>
    </lineage>
</organism>
<evidence type="ECO:0000259" key="11">
    <source>
        <dbReference type="PROSITE" id="PS50262"/>
    </source>
</evidence>
<dbReference type="GO" id="GO:0006955">
    <property type="term" value="P:immune response"/>
    <property type="evidence" value="ECO:0007669"/>
    <property type="project" value="TreeGrafter"/>
</dbReference>
<evidence type="ECO:0000256" key="4">
    <source>
        <dbReference type="ARBA" id="ARBA00022989"/>
    </source>
</evidence>
<dbReference type="PANTHER" id="PTHR10489">
    <property type="entry name" value="CELL ADHESION MOLECULE"/>
    <property type="match status" value="1"/>
</dbReference>
<keyword evidence="2" id="KW-1003">Cell membrane</keyword>
<dbReference type="InterPro" id="IPR050119">
    <property type="entry name" value="CCR1-9-like"/>
</dbReference>
<protein>
    <recommendedName>
        <fullName evidence="11">G-protein coupled receptors family 1 profile domain-containing protein</fullName>
    </recommendedName>
</protein>
<dbReference type="GO" id="GO:0016493">
    <property type="term" value="F:C-C chemokine receptor activity"/>
    <property type="evidence" value="ECO:0007669"/>
    <property type="project" value="TreeGrafter"/>
</dbReference>
<keyword evidence="13" id="KW-1185">Reference proteome</keyword>
<dbReference type="PANTHER" id="PTHR10489:SF930">
    <property type="entry name" value="C-X-C CHEMOKINE RECEPTOR TYPE 1-LIKE"/>
    <property type="match status" value="1"/>
</dbReference>
<evidence type="ECO:0000256" key="6">
    <source>
        <dbReference type="ARBA" id="ARBA00023136"/>
    </source>
</evidence>
<keyword evidence="5 9" id="KW-0297">G-protein coupled receptor</keyword>
<evidence type="ECO:0000313" key="13">
    <source>
        <dbReference type="Proteomes" id="UP000250572"/>
    </source>
</evidence>
<gene>
    <name evidence="12" type="ORF">CCH79_00013747</name>
</gene>